<feature type="region of interest" description="Disordered" evidence="1">
    <location>
        <begin position="118"/>
        <end position="177"/>
    </location>
</feature>
<accession>A0A1E7QJ66</accession>
<feature type="compositionally biased region" description="Basic and acidic residues" evidence="1">
    <location>
        <begin position="12"/>
        <end position="27"/>
    </location>
</feature>
<comment type="caution">
    <text evidence="2">The sequence shown here is derived from an EMBL/GenBank/DDBJ whole genome shotgun (WGS) entry which is preliminary data.</text>
</comment>
<feature type="compositionally biased region" description="Polar residues" evidence="1">
    <location>
        <begin position="144"/>
        <end position="177"/>
    </location>
</feature>
<evidence type="ECO:0000313" key="3">
    <source>
        <dbReference type="Proteomes" id="UP000175679"/>
    </source>
</evidence>
<feature type="region of interest" description="Disordered" evidence="1">
    <location>
        <begin position="1"/>
        <end position="27"/>
    </location>
</feature>
<evidence type="ECO:0000256" key="1">
    <source>
        <dbReference type="SAM" id="MobiDB-lite"/>
    </source>
</evidence>
<gene>
    <name evidence="2" type="ORF">BIY23_03835</name>
</gene>
<reference evidence="2 3" key="1">
    <citation type="submission" date="2016-09" db="EMBL/GenBank/DDBJ databases">
        <title>Genomic evidence for plant-parasitic nematodes as the earliest Wolbachia hosts.</title>
        <authorList>
            <person name="Brown A.M."/>
            <person name="Wasala S.K."/>
            <person name="Howe D.K."/>
            <person name="Peetz A.B."/>
            <person name="Zasada I.A."/>
            <person name="Denver D.R."/>
        </authorList>
    </citation>
    <scope>NUCLEOTIDE SEQUENCE [LARGE SCALE GENOMIC DNA]</scope>
    <source>
        <strain evidence="3">wPpe</strain>
    </source>
</reference>
<feature type="compositionally biased region" description="Polar residues" evidence="1">
    <location>
        <begin position="1"/>
        <end position="10"/>
    </location>
</feature>
<protein>
    <submittedName>
        <fullName evidence="2">Uncharacterized protein</fullName>
    </submittedName>
</protein>
<dbReference type="AlphaFoldDB" id="A0A1E7QJ66"/>
<sequence>MDNANGSQKKQYCGDKNHKREKTEESYVTKLSPNFGKLLTDDREDSLALAFPSSSSSNHSQYGFEHKNFDENAGEFLSASHKFPSKKRYDRADQNFIPGVYTAKGSIVKTSLSSFFDNSSNCREERDNTVIQQSHNRNIDEQKSSSQATREINASTTNISNIEVASAFSKNNSQGRE</sequence>
<dbReference type="EMBL" id="MJMG01000009">
    <property type="protein sequence ID" value="OEY86522.1"/>
    <property type="molecule type" value="Genomic_DNA"/>
</dbReference>
<organism evidence="2 3">
    <name type="scientific">Wolbachia pipientis</name>
    <dbReference type="NCBI Taxonomy" id="955"/>
    <lineage>
        <taxon>Bacteria</taxon>
        <taxon>Pseudomonadati</taxon>
        <taxon>Pseudomonadota</taxon>
        <taxon>Alphaproteobacteria</taxon>
        <taxon>Rickettsiales</taxon>
        <taxon>Anaplasmataceae</taxon>
        <taxon>Wolbachieae</taxon>
        <taxon>Wolbachia</taxon>
    </lineage>
</organism>
<dbReference type="Proteomes" id="UP000175679">
    <property type="component" value="Unassembled WGS sequence"/>
</dbReference>
<keyword evidence="3" id="KW-1185">Reference proteome</keyword>
<evidence type="ECO:0000313" key="2">
    <source>
        <dbReference type="EMBL" id="OEY86522.1"/>
    </source>
</evidence>
<proteinExistence type="predicted"/>
<dbReference type="RefSeq" id="WP_070065262.1">
    <property type="nucleotide sequence ID" value="NZ_MJMG01000009.1"/>
</dbReference>
<name>A0A1E7QJ66_WOLPI</name>